<dbReference type="InterPro" id="IPR011990">
    <property type="entry name" value="TPR-like_helical_dom_sf"/>
</dbReference>
<dbReference type="Gene3D" id="1.25.40.10">
    <property type="entry name" value="Tetratricopeptide repeat domain"/>
    <property type="match status" value="1"/>
</dbReference>
<evidence type="ECO:0000256" key="1">
    <source>
        <dbReference type="PROSITE-ProRule" id="PRU00339"/>
    </source>
</evidence>
<dbReference type="Pfam" id="PF18801">
    <property type="entry name" value="RapH_N"/>
    <property type="match status" value="1"/>
</dbReference>
<evidence type="ECO:0000313" key="2">
    <source>
        <dbReference type="EMBL" id="MDE1454263.1"/>
    </source>
</evidence>
<feature type="repeat" description="TPR" evidence="1">
    <location>
        <begin position="214"/>
        <end position="247"/>
    </location>
</feature>
<gene>
    <name evidence="2" type="ORF">PVN32_19070</name>
</gene>
<reference evidence="2" key="1">
    <citation type="submission" date="2022-12" db="EMBL/GenBank/DDBJ databases">
        <title>Draft Genome Sequences of Bacillus licheniformis and Bacillus paralicheniformis strains isolated from Irish skim milk powders.</title>
        <authorList>
            <person name="Lourenco A."/>
            <person name="Li F."/>
            <person name="Geraldine D."/>
            <person name="Tobin J.T."/>
            <person name="Butler F."/>
            <person name="Jordan K."/>
            <person name="Obrien T."/>
        </authorList>
    </citation>
    <scope>NUCLEOTIDE SEQUENCE</scope>
    <source>
        <strain evidence="2">3370</strain>
    </source>
</reference>
<organism evidence="2 3">
    <name type="scientific">Bacillus paralicheniformis</name>
    <dbReference type="NCBI Taxonomy" id="1648923"/>
    <lineage>
        <taxon>Bacteria</taxon>
        <taxon>Bacillati</taxon>
        <taxon>Bacillota</taxon>
        <taxon>Bacilli</taxon>
        <taxon>Bacillales</taxon>
        <taxon>Bacillaceae</taxon>
        <taxon>Bacillus</taxon>
    </lineage>
</organism>
<dbReference type="PROSITE" id="PS50005">
    <property type="entry name" value="TPR"/>
    <property type="match status" value="1"/>
</dbReference>
<dbReference type="Proteomes" id="UP001216709">
    <property type="component" value="Unassembled WGS sequence"/>
</dbReference>
<protein>
    <submittedName>
        <fullName evidence="2">Tetratricopeptide repeat protein</fullName>
    </submittedName>
</protein>
<proteinExistence type="predicted"/>
<sequence length="368" mass="43467">MIGQIAHQEIANDLNEWYKSIKQRDKSKATQLHQEISDRLPNMSENQTVLLYYNLIESRYKLLMERFNESGEILSNIKKFKDLEKNTDDIIQYYFYFFSGVYEFYQKNYIKAINYYKRAEIMLHKIPDEMEMAEFHYQVAVAYYRIDQHIFSINHAEKALESFRANSLYHEREIYSEMVLAANKLDMLNYEEAEANYLSAIKKSKSVGSKYSESLAYFNLGLCYGRMELYSKAAESFNKALDNEDLKSGVVGIKSMFELTHVLYKDHKSDDAQIWFKKGFSRANKEGEKEYEAKFIFIDGLYNTKDTLSMEKGLEYLESQNLWTDVSELCLDAAHYYKNKGDTAKSSRYFERAHHARDQILKLLEELK</sequence>
<dbReference type="RefSeq" id="WP_048350171.1">
    <property type="nucleotide sequence ID" value="NZ_CAOJBS010000008.1"/>
</dbReference>
<dbReference type="EMBL" id="JARAFO010000103">
    <property type="protein sequence ID" value="MDE1454263.1"/>
    <property type="molecule type" value="Genomic_DNA"/>
</dbReference>
<dbReference type="InterPro" id="IPR019734">
    <property type="entry name" value="TPR_rpt"/>
</dbReference>
<name>A0AAW6KHP3_9BACI</name>
<evidence type="ECO:0000313" key="3">
    <source>
        <dbReference type="Proteomes" id="UP001216709"/>
    </source>
</evidence>
<comment type="caution">
    <text evidence="2">The sequence shown here is derived from an EMBL/GenBank/DDBJ whole genome shotgun (WGS) entry which is preliminary data.</text>
</comment>
<dbReference type="AlphaFoldDB" id="A0AAW6KHP3"/>
<keyword evidence="1" id="KW-0802">TPR repeat</keyword>
<accession>A0AAW6KHP3</accession>
<dbReference type="Pfam" id="PF13424">
    <property type="entry name" value="TPR_12"/>
    <property type="match status" value="1"/>
</dbReference>
<dbReference type="SMART" id="SM00028">
    <property type="entry name" value="TPR"/>
    <property type="match status" value="4"/>
</dbReference>
<dbReference type="SUPFAM" id="SSF48452">
    <property type="entry name" value="TPR-like"/>
    <property type="match status" value="1"/>
</dbReference>